<feature type="domain" description="SHSP" evidence="3">
    <location>
        <begin position="63"/>
        <end position="175"/>
    </location>
</feature>
<dbReference type="Pfam" id="PF00011">
    <property type="entry name" value="HSP20"/>
    <property type="match status" value="1"/>
</dbReference>
<evidence type="ECO:0000313" key="4">
    <source>
        <dbReference type="EMBL" id="SFF51800.1"/>
    </source>
</evidence>
<comment type="similarity">
    <text evidence="1 2">Belongs to the small heat shock protein (HSP20) family.</text>
</comment>
<name>A0A1I2JCT6_9BACT</name>
<dbReference type="SUPFAM" id="SSF49764">
    <property type="entry name" value="HSP20-like chaperones"/>
    <property type="match status" value="1"/>
</dbReference>
<dbReference type="CDD" id="cd06464">
    <property type="entry name" value="ACD_sHsps-like"/>
    <property type="match status" value="1"/>
</dbReference>
<dbReference type="EMBL" id="FONY01000046">
    <property type="protein sequence ID" value="SFF51800.1"/>
    <property type="molecule type" value="Genomic_DNA"/>
</dbReference>
<reference evidence="4 5" key="1">
    <citation type="submission" date="2016-10" db="EMBL/GenBank/DDBJ databases">
        <authorList>
            <person name="de Groot N.N."/>
        </authorList>
    </citation>
    <scope>NUCLEOTIDE SEQUENCE [LARGE SCALE GENOMIC DNA]</scope>
    <source>
        <strain>GEY</strain>
        <strain evidence="5">DSM 9560</strain>
    </source>
</reference>
<dbReference type="PANTHER" id="PTHR11527">
    <property type="entry name" value="HEAT-SHOCK PROTEIN 20 FAMILY MEMBER"/>
    <property type="match status" value="1"/>
</dbReference>
<dbReference type="Proteomes" id="UP000199513">
    <property type="component" value="Unassembled WGS sequence"/>
</dbReference>
<keyword evidence="5" id="KW-1185">Reference proteome</keyword>
<accession>A0A1I2JCT6</accession>
<dbReference type="Gene3D" id="2.60.40.790">
    <property type="match status" value="1"/>
</dbReference>
<evidence type="ECO:0000259" key="3">
    <source>
        <dbReference type="PROSITE" id="PS01031"/>
    </source>
</evidence>
<gene>
    <name evidence="4" type="ORF">SAMN04488541_104616</name>
</gene>
<dbReference type="RefSeq" id="WP_091549085.1">
    <property type="nucleotide sequence ID" value="NZ_FONY01000046.1"/>
</dbReference>
<protein>
    <submittedName>
        <fullName evidence="4">HSP20 family protein</fullName>
    </submittedName>
</protein>
<evidence type="ECO:0000256" key="1">
    <source>
        <dbReference type="PROSITE-ProRule" id="PRU00285"/>
    </source>
</evidence>
<organism evidence="4 5">
    <name type="scientific">Thermoflexibacter ruber</name>
    <dbReference type="NCBI Taxonomy" id="1003"/>
    <lineage>
        <taxon>Bacteria</taxon>
        <taxon>Pseudomonadati</taxon>
        <taxon>Bacteroidota</taxon>
        <taxon>Cytophagia</taxon>
        <taxon>Cytophagales</taxon>
        <taxon>Thermoflexibacteraceae</taxon>
        <taxon>Thermoflexibacter</taxon>
    </lineage>
</organism>
<proteinExistence type="inferred from homology"/>
<evidence type="ECO:0000313" key="5">
    <source>
        <dbReference type="Proteomes" id="UP000199513"/>
    </source>
</evidence>
<evidence type="ECO:0000256" key="2">
    <source>
        <dbReference type="RuleBase" id="RU003616"/>
    </source>
</evidence>
<dbReference type="PROSITE" id="PS01031">
    <property type="entry name" value="SHSP"/>
    <property type="match status" value="1"/>
</dbReference>
<dbReference type="InterPro" id="IPR031107">
    <property type="entry name" value="Small_HSP"/>
</dbReference>
<dbReference type="OrthoDB" id="9814487at2"/>
<sequence length="175" mass="20131">MLSNFVKVKDFGKVYYNNKINISKLNYFTTMKFLKNIIGKDWRLPQFIENFFGSKISDQVGKDEELITLPSVNIADEDAAFDLKVALPGLSKNDIKIEIKNNNLVISSEKSNKTEEKGKNWIRQEFSYASFYRVFALPENADPNKVEAKMEHGLLSLKVAKKYEKEPTKKLIAIK</sequence>
<dbReference type="InterPro" id="IPR002068">
    <property type="entry name" value="A-crystallin/Hsp20_dom"/>
</dbReference>
<dbReference type="STRING" id="1003.SAMN04488541_104616"/>
<dbReference type="InterPro" id="IPR008978">
    <property type="entry name" value="HSP20-like_chaperone"/>
</dbReference>
<dbReference type="AlphaFoldDB" id="A0A1I2JCT6"/>